<reference evidence="1" key="1">
    <citation type="submission" date="2021-06" db="EMBL/GenBank/DDBJ databases">
        <authorList>
            <person name="Hodson N. C."/>
            <person name="Mongue J. A."/>
            <person name="Jaron S. K."/>
        </authorList>
    </citation>
    <scope>NUCLEOTIDE SEQUENCE</scope>
</reference>
<dbReference type="Proteomes" id="UP000708208">
    <property type="component" value="Unassembled WGS sequence"/>
</dbReference>
<accession>A0A8J2PRA9</accession>
<dbReference type="AlphaFoldDB" id="A0A8J2PRA9"/>
<protein>
    <submittedName>
        <fullName evidence="1">Uncharacterized protein</fullName>
    </submittedName>
</protein>
<evidence type="ECO:0000313" key="1">
    <source>
        <dbReference type="EMBL" id="CAG7830579.1"/>
    </source>
</evidence>
<sequence length="40" mass="4668">MTVCYSLGAILHFGVIHKRTEIVEFLNKNMESIQNFELKN</sequence>
<dbReference type="EMBL" id="CAJVCH010556625">
    <property type="protein sequence ID" value="CAG7830579.1"/>
    <property type="molecule type" value="Genomic_DNA"/>
</dbReference>
<name>A0A8J2PRA9_9HEXA</name>
<keyword evidence="2" id="KW-1185">Reference proteome</keyword>
<comment type="caution">
    <text evidence="1">The sequence shown here is derived from an EMBL/GenBank/DDBJ whole genome shotgun (WGS) entry which is preliminary data.</text>
</comment>
<gene>
    <name evidence="1" type="ORF">AFUS01_LOCUS40376</name>
</gene>
<evidence type="ECO:0000313" key="2">
    <source>
        <dbReference type="Proteomes" id="UP000708208"/>
    </source>
</evidence>
<organism evidence="1 2">
    <name type="scientific">Allacma fusca</name>
    <dbReference type="NCBI Taxonomy" id="39272"/>
    <lineage>
        <taxon>Eukaryota</taxon>
        <taxon>Metazoa</taxon>
        <taxon>Ecdysozoa</taxon>
        <taxon>Arthropoda</taxon>
        <taxon>Hexapoda</taxon>
        <taxon>Collembola</taxon>
        <taxon>Symphypleona</taxon>
        <taxon>Sminthuridae</taxon>
        <taxon>Allacma</taxon>
    </lineage>
</organism>
<proteinExistence type="predicted"/>
<feature type="non-terminal residue" evidence="1">
    <location>
        <position position="1"/>
    </location>
</feature>